<evidence type="ECO:0000256" key="1">
    <source>
        <dbReference type="SAM" id="Coils"/>
    </source>
</evidence>
<organism evidence="3">
    <name type="scientific">Borely moumouvirus</name>
    <dbReference type="NCBI Taxonomy" id="2712067"/>
    <lineage>
        <taxon>Viruses</taxon>
        <taxon>Varidnaviria</taxon>
        <taxon>Bamfordvirae</taxon>
        <taxon>Nucleocytoviricota</taxon>
        <taxon>Megaviricetes</taxon>
        <taxon>Imitervirales</taxon>
        <taxon>Mimiviridae</taxon>
        <taxon>Megamimivirinae</taxon>
        <taxon>Moumouvirus</taxon>
    </lineage>
</organism>
<dbReference type="InterPro" id="IPR036869">
    <property type="entry name" value="J_dom_sf"/>
</dbReference>
<dbReference type="EMBL" id="MN175499">
    <property type="protein sequence ID" value="QID06437.1"/>
    <property type="molecule type" value="Genomic_DNA"/>
</dbReference>
<dbReference type="Gene3D" id="1.10.287.110">
    <property type="entry name" value="DnaJ domain"/>
    <property type="match status" value="1"/>
</dbReference>
<dbReference type="SUPFAM" id="SSF46565">
    <property type="entry name" value="Chaperone J-domain"/>
    <property type="match status" value="1"/>
</dbReference>
<proteinExistence type="predicted"/>
<dbReference type="PROSITE" id="PS50076">
    <property type="entry name" value="DNAJ_2"/>
    <property type="match status" value="1"/>
</dbReference>
<dbReference type="InterPro" id="IPR001623">
    <property type="entry name" value="DnaJ_domain"/>
</dbReference>
<keyword evidence="1" id="KW-0175">Coiled coil</keyword>
<evidence type="ECO:0000313" key="3">
    <source>
        <dbReference type="EMBL" id="QID06437.1"/>
    </source>
</evidence>
<protein>
    <recommendedName>
        <fullName evidence="2">J domain-containing protein</fullName>
    </recommendedName>
</protein>
<name>A0A6G6ACZ8_9VIRU</name>
<evidence type="ECO:0000259" key="2">
    <source>
        <dbReference type="PROSITE" id="PS50076"/>
    </source>
</evidence>
<feature type="domain" description="J" evidence="2">
    <location>
        <begin position="44"/>
        <end position="118"/>
    </location>
</feature>
<reference evidence="3" key="1">
    <citation type="submission" date="2019-07" db="EMBL/GenBank/DDBJ databases">
        <title>The discovery of a new lineage B mimivirus raises questions about particles surface fibrils.</title>
        <authorList>
            <person name="Silva L.K.S."/>
            <person name="Rodrigues R.A.L."/>
            <person name="Andrade A.C.S.P."/>
            <person name="Hikida H."/>
            <person name="Andreani J."/>
            <person name="Levasseur A."/>
            <person name="La Scola B."/>
            <person name="Abrahao J.S."/>
        </authorList>
    </citation>
    <scope>NUCLEOTIDE SEQUENCE</scope>
    <source>
        <strain evidence="3">B60</strain>
    </source>
</reference>
<sequence length="193" mass="23572">MSDLETLYQNYLKAKYEYLKKFSEKSIPQFISETKNYVWDKDHSLYECIKFSPIQKPNKNVKKLYKKLSLLCHPDKCTKFWSSEIFQIVNESYLKNDLNKLNELDKYYREHKTFNNYLHGINRLNLSDQIKKIESEVWYIWTSPEADINYRNILKDIFIPVEEYEKRCVERLLKLRKENDELKIQYNELSKLI</sequence>
<feature type="coiled-coil region" evidence="1">
    <location>
        <begin position="165"/>
        <end position="192"/>
    </location>
</feature>
<accession>A0A6G6ACZ8</accession>